<dbReference type="InterPro" id="IPR016130">
    <property type="entry name" value="Tyr_Pase_AS"/>
</dbReference>
<reference evidence="8" key="1">
    <citation type="submission" date="2016-02" db="EMBL/GenBank/DDBJ databases">
        <title>Comparative genomics of biotechnologically important yeasts.</title>
        <authorList>
            <consortium name="DOE Joint Genome Institute"/>
            <person name="Riley R."/>
            <person name="Haridas S."/>
            <person name="Wolfe K.H."/>
            <person name="Lopes M.R."/>
            <person name="Hittinger C.T."/>
            <person name="Goker M."/>
            <person name="Salamov A."/>
            <person name="Wisecaver J."/>
            <person name="Long T.M."/>
            <person name="Aerts A.L."/>
            <person name="Barry K."/>
            <person name="Choi C."/>
            <person name="Clum A."/>
            <person name="Coughlan A.Y."/>
            <person name="Deshpande S."/>
            <person name="Douglass A.P."/>
            <person name="Hanson S.J."/>
            <person name="Klenk H.-P."/>
            <person name="Labutti K."/>
            <person name="Lapidus A."/>
            <person name="Lindquist E."/>
            <person name="Lipzen A."/>
            <person name="Meier-Kolthoff J.P."/>
            <person name="Ohm R.A."/>
            <person name="Otillar R.P."/>
            <person name="Pangilinan J."/>
            <person name="Peng Y."/>
            <person name="Rokas A."/>
            <person name="Rosa C.A."/>
            <person name="Scheuner C."/>
            <person name="Sibirny A.A."/>
            <person name="Slot J.C."/>
            <person name="Stielow J.B."/>
            <person name="Sun H."/>
            <person name="Kurtzman C.P."/>
            <person name="Blackwell M."/>
            <person name="Jeffries T.W."/>
            <person name="Grigoriev I.V."/>
        </authorList>
    </citation>
    <scope>NUCLEOTIDE SEQUENCE [LARGE SCALE GENOMIC DNA]</scope>
    <source>
        <strain evidence="8">NRRL Y-17796</strain>
    </source>
</reference>
<feature type="domain" description="Rhodanese" evidence="6">
    <location>
        <begin position="258"/>
        <end position="375"/>
    </location>
</feature>
<feature type="domain" description="Tyrosine-protein phosphatase" evidence="4">
    <location>
        <begin position="553"/>
        <end position="818"/>
    </location>
</feature>
<proteinExistence type="inferred from homology"/>
<dbReference type="Gene3D" id="3.40.250.10">
    <property type="entry name" value="Rhodanese-like domain"/>
    <property type="match status" value="1"/>
</dbReference>
<dbReference type="InterPro" id="IPR036873">
    <property type="entry name" value="Rhodanese-like_dom_sf"/>
</dbReference>
<evidence type="ECO:0000259" key="6">
    <source>
        <dbReference type="PROSITE" id="PS50206"/>
    </source>
</evidence>
<dbReference type="Gene3D" id="3.90.190.10">
    <property type="entry name" value="Protein tyrosine phosphatase superfamily"/>
    <property type="match status" value="1"/>
</dbReference>
<evidence type="ECO:0000256" key="2">
    <source>
        <dbReference type="ARBA" id="ARBA00013064"/>
    </source>
</evidence>
<dbReference type="InterPro" id="IPR000387">
    <property type="entry name" value="Tyr_Pase_dom"/>
</dbReference>
<sequence>MFSPSQTPYDDDKKIATRSDYGTLNQMPSSTSPLPALPSPGIRDLEHASTIDSYGYFPPSDKTSALMKEKPVPESLQPVPSQDLRVNLKPKSDALCANAVAANTTSADLISAEAALQSAMTSENSYSTDTIERNSARNAHTIGFLGQSDNSSHSSLPLVPDNSQLSEEYSRIMRTKMSLAQHGTNNTVLNPNFRNSSTYVENSSDPPDQFSELHRLKTTGNTCITFNGKHVDRKIFFNNESIRITALSSRQTYSMLKDGKSTLLIDLRPLSRFLAGHIKTAINICMPSTLLRRNNVTADSMLATVSHSSRTSAHDPNWMKSEIIILYDTEARKIAHSSLLYAVASKFRRSGYTGTIAYLIGGYAMFSRQYPDMIEGNCSDNTTDNDISVHPAAAYKRSFSAVDIADTEHAREQFSLHLDIPEHESSASPDGLLKGLRINTPVLKLEDNVNEFFLHYMKPHVFTPQKKDYDMVESRIKQFSETHCASFKRVCEILHTETEYREWAAELIEKFQMLDRIEQQRLRQVAPDSAELLDKNAPGRPRFSVSSGIQRGDKNRYANILPYEYTRVILSGTPGQYINASTISIAQSDMKFIATQAPLDATLDEFWKMIWENEVHVIVMLSGDLERTSGLVYWNSKEYSAFRVSLVSETKARVNDRDKRKLGMKDYGEEIFTKREISLEHKESGTVRKIVHVHYSCWADSATARSAEEIVELVDSCFVLWADNKTPTVVHCSAGCGRTGTFCTVAYAIEYLRSTKAKKPWVRSGSCCLLTDSSKVAMHEKYRDDFVYDIVSQLRNERFCMVETLSQYTLCYEVITAWIAGQRAL</sequence>
<dbReference type="InterPro" id="IPR001763">
    <property type="entry name" value="Rhodanese-like_dom"/>
</dbReference>
<protein>
    <recommendedName>
        <fullName evidence="2">protein-tyrosine-phosphatase</fullName>
        <ecNumber evidence="2">3.1.3.48</ecNumber>
    </recommendedName>
</protein>
<evidence type="ECO:0000259" key="4">
    <source>
        <dbReference type="PROSITE" id="PS50055"/>
    </source>
</evidence>
<dbReference type="SUPFAM" id="SSF52821">
    <property type="entry name" value="Rhodanese/Cell cycle control phosphatase"/>
    <property type="match status" value="1"/>
</dbReference>
<evidence type="ECO:0000313" key="7">
    <source>
        <dbReference type="EMBL" id="ODV92038.1"/>
    </source>
</evidence>
<dbReference type="InterPro" id="IPR050348">
    <property type="entry name" value="Protein-Tyr_Phosphatase"/>
</dbReference>
<accession>A0A1E4TK41</accession>
<dbReference type="PANTHER" id="PTHR19134:SF561">
    <property type="entry name" value="PROTEIN TYROSINE PHOSPHATASE 36E, ISOFORM A"/>
    <property type="match status" value="1"/>
</dbReference>
<keyword evidence="8" id="KW-1185">Reference proteome</keyword>
<dbReference type="SMART" id="SM00404">
    <property type="entry name" value="PTPc_motif"/>
    <property type="match status" value="1"/>
</dbReference>
<gene>
    <name evidence="7" type="ORF">CANCADRAFT_55782</name>
</gene>
<dbReference type="PROSITE" id="PS50206">
    <property type="entry name" value="RHODANESE_3"/>
    <property type="match status" value="1"/>
</dbReference>
<dbReference type="Proteomes" id="UP000095023">
    <property type="component" value="Unassembled WGS sequence"/>
</dbReference>
<dbReference type="PROSITE" id="PS50056">
    <property type="entry name" value="TYR_PHOSPHATASE_2"/>
    <property type="match status" value="1"/>
</dbReference>
<dbReference type="InterPro" id="IPR003595">
    <property type="entry name" value="Tyr_Pase_cat"/>
</dbReference>
<dbReference type="Pfam" id="PF00102">
    <property type="entry name" value="Y_phosphatase"/>
    <property type="match status" value="1"/>
</dbReference>
<evidence type="ECO:0000259" key="5">
    <source>
        <dbReference type="PROSITE" id="PS50056"/>
    </source>
</evidence>
<organism evidence="7 8">
    <name type="scientific">Tortispora caseinolytica NRRL Y-17796</name>
    <dbReference type="NCBI Taxonomy" id="767744"/>
    <lineage>
        <taxon>Eukaryota</taxon>
        <taxon>Fungi</taxon>
        <taxon>Dikarya</taxon>
        <taxon>Ascomycota</taxon>
        <taxon>Saccharomycotina</taxon>
        <taxon>Trigonopsidomycetes</taxon>
        <taxon>Trigonopsidales</taxon>
        <taxon>Trigonopsidaceae</taxon>
        <taxon>Tortispora</taxon>
    </lineage>
</organism>
<dbReference type="AlphaFoldDB" id="A0A1E4TK41"/>
<dbReference type="SUPFAM" id="SSF52799">
    <property type="entry name" value="(Phosphotyrosine protein) phosphatases II"/>
    <property type="match status" value="1"/>
</dbReference>
<dbReference type="EC" id="3.1.3.48" evidence="2"/>
<dbReference type="PROSITE" id="PS50055">
    <property type="entry name" value="TYR_PHOSPHATASE_PTP"/>
    <property type="match status" value="1"/>
</dbReference>
<dbReference type="OrthoDB" id="6058203at2759"/>
<evidence type="ECO:0000313" key="8">
    <source>
        <dbReference type="Proteomes" id="UP000095023"/>
    </source>
</evidence>
<evidence type="ECO:0000256" key="3">
    <source>
        <dbReference type="SAM" id="MobiDB-lite"/>
    </source>
</evidence>
<dbReference type="EMBL" id="KV453841">
    <property type="protein sequence ID" value="ODV92038.1"/>
    <property type="molecule type" value="Genomic_DNA"/>
</dbReference>
<dbReference type="PROSITE" id="PS00383">
    <property type="entry name" value="TYR_PHOSPHATASE_1"/>
    <property type="match status" value="1"/>
</dbReference>
<comment type="similarity">
    <text evidence="1">Belongs to the protein-tyrosine phosphatase family. Non-receptor class subfamily.</text>
</comment>
<dbReference type="GO" id="GO:0004725">
    <property type="term" value="F:protein tyrosine phosphatase activity"/>
    <property type="evidence" value="ECO:0007669"/>
    <property type="project" value="UniProtKB-EC"/>
</dbReference>
<name>A0A1E4TK41_9ASCO</name>
<dbReference type="SMART" id="SM00450">
    <property type="entry name" value="RHOD"/>
    <property type="match status" value="1"/>
</dbReference>
<dbReference type="InterPro" id="IPR029021">
    <property type="entry name" value="Prot-tyrosine_phosphatase-like"/>
</dbReference>
<dbReference type="PANTHER" id="PTHR19134">
    <property type="entry name" value="RECEPTOR-TYPE TYROSINE-PROTEIN PHOSPHATASE"/>
    <property type="match status" value="1"/>
</dbReference>
<dbReference type="InterPro" id="IPR000242">
    <property type="entry name" value="PTP_cat"/>
</dbReference>
<dbReference type="Pfam" id="PF00581">
    <property type="entry name" value="Rhodanese"/>
    <property type="match status" value="1"/>
</dbReference>
<feature type="region of interest" description="Disordered" evidence="3">
    <location>
        <begin position="1"/>
        <end position="43"/>
    </location>
</feature>
<dbReference type="PRINTS" id="PR00700">
    <property type="entry name" value="PRTYPHPHTASE"/>
</dbReference>
<feature type="domain" description="Tyrosine specific protein phosphatases" evidence="5">
    <location>
        <begin position="708"/>
        <end position="809"/>
    </location>
</feature>
<dbReference type="SMART" id="SM00194">
    <property type="entry name" value="PTPc"/>
    <property type="match status" value="1"/>
</dbReference>
<evidence type="ECO:0000256" key="1">
    <source>
        <dbReference type="ARBA" id="ARBA00009649"/>
    </source>
</evidence>